<dbReference type="RefSeq" id="WP_016482652.1">
    <property type="nucleotide sequence ID" value="NC_021487.1"/>
</dbReference>
<accession>S0EXT1</accession>
<dbReference type="PANTHER" id="PTHR11601:SF34">
    <property type="entry name" value="CYSTEINE DESULFURASE"/>
    <property type="match status" value="1"/>
</dbReference>
<sequence>MQLPIYLDHAATTPVLPEVAEAMMPFLVQTYANPSAAHALGIEARHAVEEARGIVAEAIHAYPDEIVFTSGGTESDNAAIYGVAYALENRGRHILSSPIEHHAVLEPLQYLAQRGWEIEMLPVSSEGLVAPEEVARRIRNDTVLVSVMHANNEIGTVQPIEAIGAICREKGVLFHTDAVQSFGYLPIDVRKMNIDLLSLTAHKFYGPKGIGVLYVRSGIPFEPYQKGGGQENGRRGGTLNVPGIVGLGKAVTMVMEQREGESARLQRLRDHFIAAVEQAIPEATLTGHRQYRLPNNVHFCFKGIEGESLLLSLDAEGICASAGAACSAGSHEPSHVLQAIGVPPDRLRGALRLSLGRATTEEALEYCLHVLQKAVGALRQKQRVQT</sequence>
<evidence type="ECO:0000256" key="3">
    <source>
        <dbReference type="ARBA" id="ARBA00012239"/>
    </source>
</evidence>
<evidence type="ECO:0000256" key="10">
    <source>
        <dbReference type="RuleBase" id="RU004504"/>
    </source>
</evidence>
<dbReference type="Gene3D" id="1.10.260.50">
    <property type="match status" value="1"/>
</dbReference>
<dbReference type="PIRSF" id="PIRSF005572">
    <property type="entry name" value="NifS"/>
    <property type="match status" value="1"/>
</dbReference>
<dbReference type="Pfam" id="PF00266">
    <property type="entry name" value="Aminotran_5"/>
    <property type="match status" value="1"/>
</dbReference>
<dbReference type="FunFam" id="3.40.640.10:FF:000084">
    <property type="entry name" value="IscS-like cysteine desulfurase"/>
    <property type="match status" value="1"/>
</dbReference>
<dbReference type="InParanoid" id="S0EXT1"/>
<dbReference type="InterPro" id="IPR015422">
    <property type="entry name" value="PyrdxlP-dep_Trfase_small"/>
</dbReference>
<gene>
    <name evidence="12" type="ORF">CCALI_01293</name>
</gene>
<dbReference type="KEGG" id="ccz:CCALI_01293"/>
<evidence type="ECO:0000313" key="12">
    <source>
        <dbReference type="EMBL" id="CCW35111.1"/>
    </source>
</evidence>
<evidence type="ECO:0000256" key="7">
    <source>
        <dbReference type="ARBA" id="ARBA00023004"/>
    </source>
</evidence>
<dbReference type="InterPro" id="IPR015421">
    <property type="entry name" value="PyrdxlP-dep_Trfase_major"/>
</dbReference>
<evidence type="ECO:0000256" key="6">
    <source>
        <dbReference type="ARBA" id="ARBA00022898"/>
    </source>
</evidence>
<dbReference type="SUPFAM" id="SSF53383">
    <property type="entry name" value="PLP-dependent transferases"/>
    <property type="match status" value="1"/>
</dbReference>
<dbReference type="GO" id="GO:0051536">
    <property type="term" value="F:iron-sulfur cluster binding"/>
    <property type="evidence" value="ECO:0007669"/>
    <property type="project" value="UniProtKB-KW"/>
</dbReference>
<evidence type="ECO:0000256" key="4">
    <source>
        <dbReference type="ARBA" id="ARBA00022679"/>
    </source>
</evidence>
<dbReference type="InterPro" id="IPR015424">
    <property type="entry name" value="PyrdxlP-dep_Trfase"/>
</dbReference>
<keyword evidence="6" id="KW-0663">Pyridoxal phosphate</keyword>
<dbReference type="InterPro" id="IPR000192">
    <property type="entry name" value="Aminotrans_V_dom"/>
</dbReference>
<keyword evidence="4 12" id="KW-0808">Transferase</keyword>
<dbReference type="OrthoDB" id="9808002at2"/>
<evidence type="ECO:0000256" key="1">
    <source>
        <dbReference type="ARBA" id="ARBA00001933"/>
    </source>
</evidence>
<dbReference type="EC" id="2.8.1.7" evidence="3"/>
<dbReference type="PANTHER" id="PTHR11601">
    <property type="entry name" value="CYSTEINE DESULFURYLASE FAMILY MEMBER"/>
    <property type="match status" value="1"/>
</dbReference>
<keyword evidence="7" id="KW-0408">Iron</keyword>
<feature type="domain" description="Aminotransferase class V" evidence="11">
    <location>
        <begin position="5"/>
        <end position="365"/>
    </location>
</feature>
<protein>
    <recommendedName>
        <fullName evidence="3">cysteine desulfurase</fullName>
        <ecNumber evidence="3">2.8.1.7</ecNumber>
    </recommendedName>
</protein>
<comment type="cofactor">
    <cofactor evidence="1 10">
        <name>pyridoxal 5'-phosphate</name>
        <dbReference type="ChEBI" id="CHEBI:597326"/>
    </cofactor>
</comment>
<keyword evidence="13" id="KW-1185">Reference proteome</keyword>
<keyword evidence="5" id="KW-0479">Metal-binding</keyword>
<keyword evidence="8" id="KW-0411">Iron-sulfur</keyword>
<dbReference type="PROSITE" id="PS00595">
    <property type="entry name" value="AA_TRANSFER_CLASS_5"/>
    <property type="match status" value="1"/>
</dbReference>
<dbReference type="GO" id="GO:0046872">
    <property type="term" value="F:metal ion binding"/>
    <property type="evidence" value="ECO:0007669"/>
    <property type="project" value="UniProtKB-KW"/>
</dbReference>
<dbReference type="HOGENOM" id="CLU_003433_0_0_0"/>
<dbReference type="Proteomes" id="UP000014227">
    <property type="component" value="Chromosome I"/>
</dbReference>
<dbReference type="PATRIC" id="fig|1303518.3.peg.1318"/>
<evidence type="ECO:0000256" key="9">
    <source>
        <dbReference type="ARBA" id="ARBA00050776"/>
    </source>
</evidence>
<evidence type="ECO:0000313" key="13">
    <source>
        <dbReference type="Proteomes" id="UP000014227"/>
    </source>
</evidence>
<evidence type="ECO:0000256" key="2">
    <source>
        <dbReference type="ARBA" id="ARBA00006490"/>
    </source>
</evidence>
<dbReference type="GO" id="GO:0031071">
    <property type="term" value="F:cysteine desulfurase activity"/>
    <property type="evidence" value="ECO:0007669"/>
    <property type="project" value="UniProtKB-EC"/>
</dbReference>
<name>S0EXT1_CHTCT</name>
<dbReference type="Gene3D" id="3.90.1150.10">
    <property type="entry name" value="Aspartate Aminotransferase, domain 1"/>
    <property type="match status" value="1"/>
</dbReference>
<dbReference type="Gene3D" id="3.40.640.10">
    <property type="entry name" value="Type I PLP-dependent aspartate aminotransferase-like (Major domain)"/>
    <property type="match status" value="1"/>
</dbReference>
<reference evidence="13" key="1">
    <citation type="submission" date="2013-03" db="EMBL/GenBank/DDBJ databases">
        <title>Genome sequence of Chthonomonas calidirosea, the first sequenced genome from the Armatimonadetes phylum (formally candidate division OP10).</title>
        <authorList>
            <person name="Lee K.C.Y."/>
            <person name="Morgan X.C."/>
            <person name="Dunfield P.F."/>
            <person name="Tamas I."/>
            <person name="Houghton K.M."/>
            <person name="Vyssotski M."/>
            <person name="Ryan J.L.J."/>
            <person name="Lagutin K."/>
            <person name="McDonald I.R."/>
            <person name="Stott M.B."/>
        </authorList>
    </citation>
    <scope>NUCLEOTIDE SEQUENCE [LARGE SCALE GENOMIC DNA]</scope>
    <source>
        <strain evidence="13">DSM 23976 / ICMP 18418 / T49</strain>
    </source>
</reference>
<dbReference type="AlphaFoldDB" id="S0EXT1"/>
<evidence type="ECO:0000256" key="5">
    <source>
        <dbReference type="ARBA" id="ARBA00022723"/>
    </source>
</evidence>
<dbReference type="InterPro" id="IPR020578">
    <property type="entry name" value="Aminotrans_V_PyrdxlP_BS"/>
</dbReference>
<dbReference type="EMBL" id="HF951689">
    <property type="protein sequence ID" value="CCW35111.1"/>
    <property type="molecule type" value="Genomic_DNA"/>
</dbReference>
<dbReference type="InterPro" id="IPR016454">
    <property type="entry name" value="Cysteine_dSase"/>
</dbReference>
<evidence type="ECO:0000256" key="8">
    <source>
        <dbReference type="ARBA" id="ARBA00023014"/>
    </source>
</evidence>
<dbReference type="eggNOG" id="COG1104">
    <property type="taxonomic scope" value="Bacteria"/>
</dbReference>
<evidence type="ECO:0000259" key="11">
    <source>
        <dbReference type="Pfam" id="PF00266"/>
    </source>
</evidence>
<dbReference type="NCBIfam" id="NF002806">
    <property type="entry name" value="PRK02948.1"/>
    <property type="match status" value="1"/>
</dbReference>
<organism evidence="12 13">
    <name type="scientific">Chthonomonas calidirosea (strain DSM 23976 / ICMP 18418 / T49)</name>
    <dbReference type="NCBI Taxonomy" id="1303518"/>
    <lineage>
        <taxon>Bacteria</taxon>
        <taxon>Bacillati</taxon>
        <taxon>Armatimonadota</taxon>
        <taxon>Chthonomonadia</taxon>
        <taxon>Chthonomonadales</taxon>
        <taxon>Chthonomonadaceae</taxon>
        <taxon>Chthonomonas</taxon>
    </lineage>
</organism>
<comment type="catalytic activity">
    <reaction evidence="9">
        <text>(sulfur carrier)-H + L-cysteine = (sulfur carrier)-SH + L-alanine</text>
        <dbReference type="Rhea" id="RHEA:43892"/>
        <dbReference type="Rhea" id="RHEA-COMP:14737"/>
        <dbReference type="Rhea" id="RHEA-COMP:14739"/>
        <dbReference type="ChEBI" id="CHEBI:29917"/>
        <dbReference type="ChEBI" id="CHEBI:35235"/>
        <dbReference type="ChEBI" id="CHEBI:57972"/>
        <dbReference type="ChEBI" id="CHEBI:64428"/>
        <dbReference type="EC" id="2.8.1.7"/>
    </reaction>
</comment>
<dbReference type="STRING" id="454171.CP488_02802"/>
<proteinExistence type="inferred from homology"/>
<comment type="similarity">
    <text evidence="2">Belongs to the class-V pyridoxal-phosphate-dependent aminotransferase family. NifS/IscS subfamily.</text>
</comment>